<dbReference type="GO" id="GO:0016740">
    <property type="term" value="F:transferase activity"/>
    <property type="evidence" value="ECO:0007669"/>
    <property type="project" value="UniProtKB-UniRule"/>
</dbReference>
<evidence type="ECO:0000256" key="6">
    <source>
        <dbReference type="ARBA" id="ARBA00022827"/>
    </source>
</evidence>
<comment type="caution">
    <text evidence="13">The sequence shown here is derived from an EMBL/GenBank/DDBJ whole genome shotgun (WGS) entry which is preliminary data.</text>
</comment>
<comment type="function">
    <text evidence="12">Flavin transferase that catalyzes the transfer of the FMN moiety of FAD and its covalent binding to the hydroxyl group of a threonine residue in a target flavoprotein.</text>
</comment>
<sequence>MKHRIRFRSGFIIFLLIFSFISITSGGCSAPLESESLKMTGTYFDTVVQIEAWGASRDVLDQCKEICVYYEELLSPSIETSEISEINHAQGAPVTVSDETARLLRLGIRYGELSGGEFDITIAAASDLWNFKDNDEGTLPDPGALKEAVSHIDYRCIEMEGNTVTLTDPQAKIDLGGIAKGYIADRLKDYLESEGIRHAMINLGGNVLALGGRYDGTDFRIGIQKPFTEDGTVLGSLAVSDSSVVSSGDYERYFEKDGVTYHHILDPDTGYPVQNDLDQVTIISDRSVDGDALSTTCYVLGLEDGMDLIQSLDGVEAVFVTKDGELHMSSDSLPFTEL</sequence>
<keyword evidence="5 10" id="KW-0479">Metal-binding</keyword>
<evidence type="ECO:0000256" key="3">
    <source>
        <dbReference type="ARBA" id="ARBA00022630"/>
    </source>
</evidence>
<keyword evidence="3 10" id="KW-0285">Flavoprotein</keyword>
<keyword evidence="12" id="KW-0997">Cell inner membrane</keyword>
<keyword evidence="7 10" id="KW-0460">Magnesium</keyword>
<evidence type="ECO:0000313" key="14">
    <source>
        <dbReference type="Proteomes" id="UP000824017"/>
    </source>
</evidence>
<organism evidence="13 14">
    <name type="scientific">Candidatus Mediterraneibacter stercorigallinarum</name>
    <dbReference type="NCBI Taxonomy" id="2838686"/>
    <lineage>
        <taxon>Bacteria</taxon>
        <taxon>Bacillati</taxon>
        <taxon>Bacillota</taxon>
        <taxon>Clostridia</taxon>
        <taxon>Lachnospirales</taxon>
        <taxon>Lachnospiraceae</taxon>
        <taxon>Mediterraneibacter</taxon>
    </lineage>
</organism>
<keyword evidence="4 10" id="KW-0808">Transferase</keyword>
<feature type="binding site" evidence="11">
    <location>
        <position position="291"/>
    </location>
    <ligand>
        <name>Mg(2+)</name>
        <dbReference type="ChEBI" id="CHEBI:18420"/>
    </ligand>
</feature>
<keyword evidence="12" id="KW-1003">Cell membrane</keyword>
<dbReference type="PIRSF" id="PIRSF006268">
    <property type="entry name" value="ApbE"/>
    <property type="match status" value="1"/>
</dbReference>
<dbReference type="PANTHER" id="PTHR30040">
    <property type="entry name" value="THIAMINE BIOSYNTHESIS LIPOPROTEIN APBE"/>
    <property type="match status" value="1"/>
</dbReference>
<dbReference type="EMBL" id="DXCD01000251">
    <property type="protein sequence ID" value="HIZ14197.1"/>
    <property type="molecule type" value="Genomic_DNA"/>
</dbReference>
<keyword evidence="12" id="KW-0449">Lipoprotein</keyword>
<dbReference type="PROSITE" id="PS51257">
    <property type="entry name" value="PROKAR_LIPOPROTEIN"/>
    <property type="match status" value="1"/>
</dbReference>
<evidence type="ECO:0000256" key="7">
    <source>
        <dbReference type="ARBA" id="ARBA00022842"/>
    </source>
</evidence>
<comment type="catalytic activity">
    <reaction evidence="9 10 12">
        <text>L-threonyl-[protein] + FAD = FMN-L-threonyl-[protein] + AMP + H(+)</text>
        <dbReference type="Rhea" id="RHEA:36847"/>
        <dbReference type="Rhea" id="RHEA-COMP:11060"/>
        <dbReference type="Rhea" id="RHEA-COMP:11061"/>
        <dbReference type="ChEBI" id="CHEBI:15378"/>
        <dbReference type="ChEBI" id="CHEBI:30013"/>
        <dbReference type="ChEBI" id="CHEBI:57692"/>
        <dbReference type="ChEBI" id="CHEBI:74257"/>
        <dbReference type="ChEBI" id="CHEBI:456215"/>
        <dbReference type="EC" id="2.7.1.180"/>
    </reaction>
</comment>
<evidence type="ECO:0000256" key="11">
    <source>
        <dbReference type="PIRSR" id="PIRSR006268-2"/>
    </source>
</evidence>
<comment type="similarity">
    <text evidence="10 12">Belongs to the ApbE family.</text>
</comment>
<protein>
    <recommendedName>
        <fullName evidence="2 10">FAD:protein FMN transferase</fullName>
        <ecNumber evidence="1 10">2.7.1.180</ecNumber>
    </recommendedName>
    <alternativeName>
        <fullName evidence="8 10">Flavin transferase</fullName>
    </alternativeName>
</protein>
<dbReference type="AlphaFoldDB" id="A0A9D2DC01"/>
<dbReference type="InterPro" id="IPR024932">
    <property type="entry name" value="ApbE"/>
</dbReference>
<evidence type="ECO:0000256" key="2">
    <source>
        <dbReference type="ARBA" id="ARBA00016337"/>
    </source>
</evidence>
<evidence type="ECO:0000256" key="9">
    <source>
        <dbReference type="ARBA" id="ARBA00048540"/>
    </source>
</evidence>
<evidence type="ECO:0000256" key="10">
    <source>
        <dbReference type="PIRNR" id="PIRNR006268"/>
    </source>
</evidence>
<dbReference type="InterPro" id="IPR003374">
    <property type="entry name" value="ApbE-like_sf"/>
</dbReference>
<gene>
    <name evidence="13" type="ORF">H9817_09775</name>
</gene>
<keyword evidence="12" id="KW-0472">Membrane</keyword>
<reference evidence="13" key="1">
    <citation type="journal article" date="2021" name="PeerJ">
        <title>Extensive microbial diversity within the chicken gut microbiome revealed by metagenomics and culture.</title>
        <authorList>
            <person name="Gilroy R."/>
            <person name="Ravi A."/>
            <person name="Getino M."/>
            <person name="Pursley I."/>
            <person name="Horton D.L."/>
            <person name="Alikhan N.F."/>
            <person name="Baker D."/>
            <person name="Gharbi K."/>
            <person name="Hall N."/>
            <person name="Watson M."/>
            <person name="Adriaenssens E.M."/>
            <person name="Foster-Nyarko E."/>
            <person name="Jarju S."/>
            <person name="Secka A."/>
            <person name="Antonio M."/>
            <person name="Oren A."/>
            <person name="Chaudhuri R.R."/>
            <person name="La Ragione R."/>
            <person name="Hildebrand F."/>
            <person name="Pallen M.J."/>
        </authorList>
    </citation>
    <scope>NUCLEOTIDE SEQUENCE</scope>
    <source>
        <strain evidence="13">ChiGjej1B1-13045</strain>
    </source>
</reference>
<dbReference type="SUPFAM" id="SSF143631">
    <property type="entry name" value="ApbE-like"/>
    <property type="match status" value="1"/>
</dbReference>
<dbReference type="Pfam" id="PF02424">
    <property type="entry name" value="ApbE"/>
    <property type="match status" value="1"/>
</dbReference>
<comment type="subcellular location">
    <subcellularLocation>
        <location evidence="12">Cell inner membrane</location>
        <topology evidence="12">Lipid-anchor</topology>
        <orientation evidence="12">Periplasmic side</orientation>
    </subcellularLocation>
</comment>
<evidence type="ECO:0000256" key="8">
    <source>
        <dbReference type="ARBA" id="ARBA00031306"/>
    </source>
</evidence>
<dbReference type="EC" id="2.7.1.180" evidence="1 10"/>
<proteinExistence type="inferred from homology"/>
<dbReference type="GO" id="GO:0046872">
    <property type="term" value="F:metal ion binding"/>
    <property type="evidence" value="ECO:0007669"/>
    <property type="project" value="UniProtKB-UniRule"/>
</dbReference>
<evidence type="ECO:0000256" key="5">
    <source>
        <dbReference type="ARBA" id="ARBA00022723"/>
    </source>
</evidence>
<feature type="binding site" evidence="11">
    <location>
        <position position="177"/>
    </location>
    <ligand>
        <name>Mg(2+)</name>
        <dbReference type="ChEBI" id="CHEBI:18420"/>
    </ligand>
</feature>
<feature type="binding site" evidence="11">
    <location>
        <position position="295"/>
    </location>
    <ligand>
        <name>Mg(2+)</name>
        <dbReference type="ChEBI" id="CHEBI:18420"/>
    </ligand>
</feature>
<keyword evidence="6 10" id="KW-0274">FAD</keyword>
<name>A0A9D2DC01_9FIRM</name>
<reference evidence="13" key="2">
    <citation type="submission" date="2021-04" db="EMBL/GenBank/DDBJ databases">
        <authorList>
            <person name="Gilroy R."/>
        </authorList>
    </citation>
    <scope>NUCLEOTIDE SEQUENCE</scope>
    <source>
        <strain evidence="13">ChiGjej1B1-13045</strain>
    </source>
</reference>
<evidence type="ECO:0000256" key="1">
    <source>
        <dbReference type="ARBA" id="ARBA00011955"/>
    </source>
</evidence>
<dbReference type="GO" id="GO:0005886">
    <property type="term" value="C:plasma membrane"/>
    <property type="evidence" value="ECO:0007669"/>
    <property type="project" value="UniProtKB-SubCell"/>
</dbReference>
<evidence type="ECO:0000256" key="12">
    <source>
        <dbReference type="RuleBase" id="RU363002"/>
    </source>
</evidence>
<dbReference type="PANTHER" id="PTHR30040:SF2">
    <property type="entry name" value="FAD:PROTEIN FMN TRANSFERASE"/>
    <property type="match status" value="1"/>
</dbReference>
<dbReference type="Proteomes" id="UP000824017">
    <property type="component" value="Unassembled WGS sequence"/>
</dbReference>
<evidence type="ECO:0000256" key="4">
    <source>
        <dbReference type="ARBA" id="ARBA00022679"/>
    </source>
</evidence>
<dbReference type="Gene3D" id="3.10.520.10">
    <property type="entry name" value="ApbE-like domains"/>
    <property type="match status" value="1"/>
</dbReference>
<evidence type="ECO:0000313" key="13">
    <source>
        <dbReference type="EMBL" id="HIZ14197.1"/>
    </source>
</evidence>
<accession>A0A9D2DC01</accession>
<comment type="cofactor">
    <cofactor evidence="11">
        <name>Mg(2+)</name>
        <dbReference type="ChEBI" id="CHEBI:18420"/>
    </cofactor>
    <cofactor evidence="11">
        <name>Mn(2+)</name>
        <dbReference type="ChEBI" id="CHEBI:29035"/>
    </cofactor>
    <text evidence="11">Magnesium. Can also use manganese.</text>
</comment>